<dbReference type="PANTHER" id="PTHR12219">
    <property type="entry name" value="NADH-UBIQUINONE OXIDOREDUCTASE"/>
    <property type="match status" value="1"/>
</dbReference>
<evidence type="ECO:0000256" key="7">
    <source>
        <dbReference type="ARBA" id="ARBA00022946"/>
    </source>
</evidence>
<accession>A0A9R1TR92</accession>
<evidence type="ECO:0000256" key="1">
    <source>
        <dbReference type="ARBA" id="ARBA00003195"/>
    </source>
</evidence>
<dbReference type="OrthoDB" id="3089at2759"/>
<dbReference type="CTD" id="32936"/>
<organism evidence="12 13">
    <name type="scientific">Fopius arisanus</name>
    <dbReference type="NCBI Taxonomy" id="64838"/>
    <lineage>
        <taxon>Eukaryota</taxon>
        <taxon>Metazoa</taxon>
        <taxon>Ecdysozoa</taxon>
        <taxon>Arthropoda</taxon>
        <taxon>Hexapoda</taxon>
        <taxon>Insecta</taxon>
        <taxon>Pterygota</taxon>
        <taxon>Neoptera</taxon>
        <taxon>Endopterygota</taxon>
        <taxon>Hymenoptera</taxon>
        <taxon>Apocrita</taxon>
        <taxon>Ichneumonoidea</taxon>
        <taxon>Braconidae</taxon>
        <taxon>Opiinae</taxon>
        <taxon>Fopius</taxon>
    </lineage>
</organism>
<evidence type="ECO:0000256" key="2">
    <source>
        <dbReference type="ARBA" id="ARBA00005882"/>
    </source>
</evidence>
<comment type="similarity">
    <text evidence="2 11">Belongs to the complex I NDUFS4 subunit family.</text>
</comment>
<evidence type="ECO:0000313" key="12">
    <source>
        <dbReference type="Proteomes" id="UP000694866"/>
    </source>
</evidence>
<sequence length="191" mass="22114">MALGVRGSVFCIKKFGTPIFFRNSILRRALSVASGKYAEKREMITYDLNVVNVPPEEIERQHNMKGGLIEVDDMEDLSLVSGVPQEHIKSRTVRIYQPAKNAMQSGTSNINFWQIDFDTRERWENHLMGWSSTGDPLSNLKCEFQTKEDAIEHCEKMKWKWFVQKPNHSAPKARSYGSNFAWNRRTRVSTK</sequence>
<evidence type="ECO:0000256" key="8">
    <source>
        <dbReference type="ARBA" id="ARBA00022982"/>
    </source>
</evidence>
<keyword evidence="12" id="KW-1185">Reference proteome</keyword>
<dbReference type="GO" id="GO:0022900">
    <property type="term" value="P:electron transport chain"/>
    <property type="evidence" value="ECO:0007669"/>
    <property type="project" value="InterPro"/>
</dbReference>
<keyword evidence="7 11" id="KW-0809">Transit peptide</keyword>
<dbReference type="FunFam" id="3.30.160.190:FF:000001">
    <property type="entry name" value="NADH-ubiquinone oxidoreductase 21 kDa subunit mitochondrial"/>
    <property type="match status" value="1"/>
</dbReference>
<evidence type="ECO:0000256" key="9">
    <source>
        <dbReference type="ARBA" id="ARBA00023128"/>
    </source>
</evidence>
<keyword evidence="6 11" id="KW-0999">Mitochondrion inner membrane</keyword>
<reference evidence="13" key="1">
    <citation type="submission" date="2025-08" db="UniProtKB">
        <authorList>
            <consortium name="RefSeq"/>
        </authorList>
    </citation>
    <scope>IDENTIFICATION</scope>
    <source>
        <strain evidence="13">USDA-PBARC FA_bdor</strain>
        <tissue evidence="13">Whole organism</tissue>
    </source>
</reference>
<evidence type="ECO:0000256" key="11">
    <source>
        <dbReference type="RuleBase" id="RU367010"/>
    </source>
</evidence>
<dbReference type="KEGG" id="fas:105262693"/>
<gene>
    <name evidence="13" type="primary">ND-18</name>
</gene>
<evidence type="ECO:0000256" key="10">
    <source>
        <dbReference type="ARBA" id="ARBA00023136"/>
    </source>
</evidence>
<keyword evidence="9 11" id="KW-0496">Mitochondrion</keyword>
<evidence type="ECO:0000256" key="4">
    <source>
        <dbReference type="ARBA" id="ARBA00022448"/>
    </source>
</evidence>
<keyword evidence="8 11" id="KW-0249">Electron transport</keyword>
<dbReference type="InterPro" id="IPR006885">
    <property type="entry name" value="NADH_UbQ_FeS_4_mit-like"/>
</dbReference>
<evidence type="ECO:0000313" key="13">
    <source>
        <dbReference type="RefSeq" id="XP_011296711.1"/>
    </source>
</evidence>
<dbReference type="GO" id="GO:0005743">
    <property type="term" value="C:mitochondrial inner membrane"/>
    <property type="evidence" value="ECO:0007669"/>
    <property type="project" value="UniProtKB-SubCell"/>
</dbReference>
<keyword evidence="10 11" id="KW-0472">Membrane</keyword>
<dbReference type="RefSeq" id="XP_011296711.1">
    <property type="nucleotide sequence ID" value="XM_011298409.1"/>
</dbReference>
<comment type="subcellular location">
    <subcellularLocation>
        <location evidence="11">Mitochondrion inner membrane</location>
        <topology evidence="11">Peripheral membrane protein</topology>
        <orientation evidence="11">Matrix side</orientation>
    </subcellularLocation>
</comment>
<evidence type="ECO:0000256" key="6">
    <source>
        <dbReference type="ARBA" id="ARBA00022792"/>
    </source>
</evidence>
<dbReference type="InterPro" id="IPR038532">
    <property type="entry name" value="NDUFS4-like_sf"/>
</dbReference>
<comment type="function">
    <text evidence="1 11">Accessory subunit of the mitochondrial membrane respiratory chain NADH dehydrogenase (Complex I), that is believed not to be involved in catalysis. Complex I functions in the transfer of electrons from NADH to the respiratory chain. The immediate electron acceptor for the enzyme is believed to be ubiquinone.</text>
</comment>
<dbReference type="Pfam" id="PF04800">
    <property type="entry name" value="NDUS4"/>
    <property type="match status" value="1"/>
</dbReference>
<dbReference type="Gene3D" id="3.30.160.190">
    <property type="entry name" value="atu1810 like domain"/>
    <property type="match status" value="1"/>
</dbReference>
<dbReference type="AlphaFoldDB" id="A0A9R1TR92"/>
<keyword evidence="5 11" id="KW-0679">Respiratory chain</keyword>
<dbReference type="GeneID" id="105262693"/>
<evidence type="ECO:0000256" key="5">
    <source>
        <dbReference type="ARBA" id="ARBA00022660"/>
    </source>
</evidence>
<evidence type="ECO:0000256" key="3">
    <source>
        <dbReference type="ARBA" id="ARBA00015796"/>
    </source>
</evidence>
<dbReference type="PANTHER" id="PTHR12219:SF8">
    <property type="entry name" value="NADH DEHYDROGENASE [UBIQUINONE] IRON-SULFUR PROTEIN 4, MITOCHONDRIAL"/>
    <property type="match status" value="1"/>
</dbReference>
<proteinExistence type="inferred from homology"/>
<keyword evidence="4 11" id="KW-0813">Transport</keyword>
<protein>
    <recommendedName>
        <fullName evidence="3 11">NADH dehydrogenase [ubiquinone] iron-sulfur protein 4, mitochondrial</fullName>
    </recommendedName>
</protein>
<name>A0A9R1TR92_9HYME</name>
<dbReference type="Proteomes" id="UP000694866">
    <property type="component" value="Unplaced"/>
</dbReference>